<sequence>MDKYVTVITVPLKKPLILDGDWEVALKQLIFKPDPLKKRGFVFFISSVESIHPVKFKITYLEWPILKLTTYDS</sequence>
<organism evidence="1 2">
    <name type="scientific">Romanomermis culicivorax</name>
    <name type="common">Nematode worm</name>
    <dbReference type="NCBI Taxonomy" id="13658"/>
    <lineage>
        <taxon>Eukaryota</taxon>
        <taxon>Metazoa</taxon>
        <taxon>Ecdysozoa</taxon>
        <taxon>Nematoda</taxon>
        <taxon>Enoplea</taxon>
        <taxon>Dorylaimia</taxon>
        <taxon>Mermithida</taxon>
        <taxon>Mermithoidea</taxon>
        <taxon>Mermithidae</taxon>
        <taxon>Romanomermis</taxon>
    </lineage>
</organism>
<accession>A0A915HFY8</accession>
<keyword evidence="1" id="KW-1185">Reference proteome</keyword>
<reference evidence="2" key="1">
    <citation type="submission" date="2022-11" db="UniProtKB">
        <authorList>
            <consortium name="WormBaseParasite"/>
        </authorList>
    </citation>
    <scope>IDENTIFICATION</scope>
</reference>
<dbReference type="WBParaSite" id="nRc.2.0.1.t00318-RA">
    <property type="protein sequence ID" value="nRc.2.0.1.t00318-RA"/>
    <property type="gene ID" value="nRc.2.0.1.g00318"/>
</dbReference>
<proteinExistence type="predicted"/>
<evidence type="ECO:0000313" key="2">
    <source>
        <dbReference type="WBParaSite" id="nRc.2.0.1.t00318-RA"/>
    </source>
</evidence>
<evidence type="ECO:0000313" key="1">
    <source>
        <dbReference type="Proteomes" id="UP000887565"/>
    </source>
</evidence>
<protein>
    <submittedName>
        <fullName evidence="2">Uncharacterized protein</fullName>
    </submittedName>
</protein>
<dbReference type="AlphaFoldDB" id="A0A915HFY8"/>
<dbReference type="Proteomes" id="UP000887565">
    <property type="component" value="Unplaced"/>
</dbReference>
<name>A0A915HFY8_ROMCU</name>